<protein>
    <submittedName>
        <fullName evidence="2">Uncharacterized protein</fullName>
    </submittedName>
</protein>
<dbReference type="eggNOG" id="ENOG502S892">
    <property type="taxonomic scope" value="Eukaryota"/>
</dbReference>
<evidence type="ECO:0000256" key="1">
    <source>
        <dbReference type="SAM" id="MobiDB-lite"/>
    </source>
</evidence>
<dbReference type="PANTHER" id="PTHR34956:SF1">
    <property type="entry name" value="DUF4005 DOMAIN-CONTAINING PROTEIN"/>
    <property type="match status" value="1"/>
</dbReference>
<reference evidence="3" key="1">
    <citation type="journal article" date="2010" name="Nat. Biotechnol.">
        <title>Draft genome sequence of the oilseed species Ricinus communis.</title>
        <authorList>
            <person name="Chan A.P."/>
            <person name="Crabtree J."/>
            <person name="Zhao Q."/>
            <person name="Lorenzi H."/>
            <person name="Orvis J."/>
            <person name="Puiu D."/>
            <person name="Melake-Berhan A."/>
            <person name="Jones K.M."/>
            <person name="Redman J."/>
            <person name="Chen G."/>
            <person name="Cahoon E.B."/>
            <person name="Gedil M."/>
            <person name="Stanke M."/>
            <person name="Haas B.J."/>
            <person name="Wortman J.R."/>
            <person name="Fraser-Liggett C.M."/>
            <person name="Ravel J."/>
            <person name="Rabinowicz P.D."/>
        </authorList>
    </citation>
    <scope>NUCLEOTIDE SEQUENCE [LARGE SCALE GENOMIC DNA]</scope>
    <source>
        <strain evidence="3">cv. Hale</strain>
    </source>
</reference>
<keyword evidence="3" id="KW-1185">Reference proteome</keyword>
<evidence type="ECO:0000313" key="2">
    <source>
        <dbReference type="EMBL" id="EEF43624.1"/>
    </source>
</evidence>
<dbReference type="InParanoid" id="B9RYB5"/>
<dbReference type="FunCoup" id="B9RYB5">
    <property type="interactions" value="654"/>
</dbReference>
<dbReference type="OMA" id="WETENGN"/>
<name>B9RYB5_RICCO</name>
<dbReference type="Proteomes" id="UP000008311">
    <property type="component" value="Unassembled WGS sequence"/>
</dbReference>
<feature type="compositionally biased region" description="Basic residues" evidence="1">
    <location>
        <begin position="100"/>
        <end position="120"/>
    </location>
</feature>
<dbReference type="OrthoDB" id="1649181at2759"/>
<dbReference type="EMBL" id="EQ973830">
    <property type="protein sequence ID" value="EEF43624.1"/>
    <property type="molecule type" value="Genomic_DNA"/>
</dbReference>
<dbReference type="AlphaFoldDB" id="B9RYB5"/>
<organism evidence="2 3">
    <name type="scientific">Ricinus communis</name>
    <name type="common">Castor bean</name>
    <dbReference type="NCBI Taxonomy" id="3988"/>
    <lineage>
        <taxon>Eukaryota</taxon>
        <taxon>Viridiplantae</taxon>
        <taxon>Streptophyta</taxon>
        <taxon>Embryophyta</taxon>
        <taxon>Tracheophyta</taxon>
        <taxon>Spermatophyta</taxon>
        <taxon>Magnoliopsida</taxon>
        <taxon>eudicotyledons</taxon>
        <taxon>Gunneridae</taxon>
        <taxon>Pentapetalae</taxon>
        <taxon>rosids</taxon>
        <taxon>fabids</taxon>
        <taxon>Malpighiales</taxon>
        <taxon>Euphorbiaceae</taxon>
        <taxon>Acalyphoideae</taxon>
        <taxon>Acalypheae</taxon>
        <taxon>Ricinus</taxon>
    </lineage>
</organism>
<evidence type="ECO:0000313" key="3">
    <source>
        <dbReference type="Proteomes" id="UP000008311"/>
    </source>
</evidence>
<proteinExistence type="predicted"/>
<gene>
    <name evidence="2" type="ORF">RCOM_0811890</name>
</gene>
<dbReference type="PANTHER" id="PTHR34956">
    <property type="entry name" value="OS05G0397300 PROTEIN"/>
    <property type="match status" value="1"/>
</dbReference>
<accession>B9RYB5</accession>
<sequence>MSKNMGTDHNLMNESIEDHEDGFYDELRKQILLLTADEDDECSYETGRQCSKRLTIIATQPTGLYFNSWETENGNLTPSWLVNLWRHGNGGTGVFIPHIHVKSRRKQRSGKKSNWRRRMSKQVDENKQS</sequence>
<feature type="region of interest" description="Disordered" evidence="1">
    <location>
        <begin position="100"/>
        <end position="129"/>
    </location>
</feature>